<sequence length="215" mass="23163">MQEEAERIDQIAAAKLLKLRAQAQDRQCMCAGLNLGGTWAEASTQLDTIVDVGAGARASKACGICGTHYYCDAVSGAWSRLSFRDVLLGASPTWPVVQSEHKKWAQQLAEEEAVFAKMVLAEAYALHASGEWREELLEAEEEEHTDRPRGAEEEARAHLAHLASYVALAAPAVATVRAEGVAGVPAAVVRSSIGLKLSFTRRKKKPSRPPSTLAD</sequence>
<dbReference type="Proteomes" id="UP000037460">
    <property type="component" value="Unassembled WGS sequence"/>
</dbReference>
<keyword evidence="2" id="KW-1185">Reference proteome</keyword>
<name>A0A0M0JCU1_9EUKA</name>
<organism evidence="1 2">
    <name type="scientific">Chrysochromulina tobinii</name>
    <dbReference type="NCBI Taxonomy" id="1460289"/>
    <lineage>
        <taxon>Eukaryota</taxon>
        <taxon>Haptista</taxon>
        <taxon>Haptophyta</taxon>
        <taxon>Prymnesiophyceae</taxon>
        <taxon>Prymnesiales</taxon>
        <taxon>Chrysochromulinaceae</taxon>
        <taxon>Chrysochromulina</taxon>
    </lineage>
</organism>
<evidence type="ECO:0000313" key="1">
    <source>
        <dbReference type="EMBL" id="KOO24300.1"/>
    </source>
</evidence>
<comment type="caution">
    <text evidence="1">The sequence shown here is derived from an EMBL/GenBank/DDBJ whole genome shotgun (WGS) entry which is preliminary data.</text>
</comment>
<accession>A0A0M0JCU1</accession>
<reference evidence="2" key="1">
    <citation type="journal article" date="2015" name="PLoS Genet.">
        <title>Genome Sequence and Transcriptome Analyses of Chrysochromulina tobin: Metabolic Tools for Enhanced Algal Fitness in the Prominent Order Prymnesiales (Haptophyceae).</title>
        <authorList>
            <person name="Hovde B.T."/>
            <person name="Deodato C.R."/>
            <person name="Hunsperger H.M."/>
            <person name="Ryken S.A."/>
            <person name="Yost W."/>
            <person name="Jha R.K."/>
            <person name="Patterson J."/>
            <person name="Monnat R.J. Jr."/>
            <person name="Barlow S.B."/>
            <person name="Starkenburg S.R."/>
            <person name="Cattolico R.A."/>
        </authorList>
    </citation>
    <scope>NUCLEOTIDE SEQUENCE</scope>
    <source>
        <strain evidence="2">CCMP291</strain>
    </source>
</reference>
<gene>
    <name evidence="1" type="ORF">Ctob_010598</name>
</gene>
<evidence type="ECO:0000313" key="2">
    <source>
        <dbReference type="Proteomes" id="UP000037460"/>
    </source>
</evidence>
<protein>
    <submittedName>
        <fullName evidence="1">Uncharacterized protein</fullName>
    </submittedName>
</protein>
<dbReference type="AlphaFoldDB" id="A0A0M0JCU1"/>
<dbReference type="EMBL" id="JWZX01003107">
    <property type="protein sequence ID" value="KOO24300.1"/>
    <property type="molecule type" value="Genomic_DNA"/>
</dbReference>
<proteinExistence type="predicted"/>